<dbReference type="OrthoDB" id="6588776at2"/>
<proteinExistence type="predicted"/>
<accession>A0A3N6SE27</accession>
<evidence type="ECO:0000313" key="2">
    <source>
        <dbReference type="EMBL" id="RQM36871.1"/>
    </source>
</evidence>
<evidence type="ECO:0000313" key="3">
    <source>
        <dbReference type="Proteomes" id="UP000279457"/>
    </source>
</evidence>
<name>A0A3N6SE27_9GAMM</name>
<dbReference type="Proteomes" id="UP000279457">
    <property type="component" value="Unassembled WGS sequence"/>
</dbReference>
<dbReference type="EMBL" id="RHHM01000016">
    <property type="protein sequence ID" value="RQM36871.1"/>
    <property type="molecule type" value="Genomic_DNA"/>
</dbReference>
<dbReference type="InterPro" id="IPR010985">
    <property type="entry name" value="Ribbon_hlx_hlx"/>
</dbReference>
<organism evidence="2 3">
    <name type="scientific">Erwinia psidii</name>
    <dbReference type="NCBI Taxonomy" id="69224"/>
    <lineage>
        <taxon>Bacteria</taxon>
        <taxon>Pseudomonadati</taxon>
        <taxon>Pseudomonadota</taxon>
        <taxon>Gammaproteobacteria</taxon>
        <taxon>Enterobacterales</taxon>
        <taxon>Erwiniaceae</taxon>
        <taxon>Erwinia</taxon>
    </lineage>
</organism>
<gene>
    <name evidence="2" type="ORF">EB241_18055</name>
</gene>
<protein>
    <submittedName>
        <fullName evidence="2">Toxin-antitoxin system HicB family antitoxin</fullName>
    </submittedName>
</protein>
<evidence type="ECO:0000256" key="1">
    <source>
        <dbReference type="SAM" id="MobiDB-lite"/>
    </source>
</evidence>
<feature type="compositionally biased region" description="Basic and acidic residues" evidence="1">
    <location>
        <begin position="1"/>
        <end position="10"/>
    </location>
</feature>
<keyword evidence="3" id="KW-1185">Reference proteome</keyword>
<dbReference type="AlphaFoldDB" id="A0A3N6SE27"/>
<reference evidence="2 3" key="1">
    <citation type="submission" date="2018-10" db="EMBL/GenBank/DDBJ databases">
        <title>Draft genome sequence for the type isolate of Erwinia psidii, agent causal of bacterial blight in guava (Psidium guajava) and wilt and die-back of Eucalyptus spp.</title>
        <authorList>
            <person name="Hermenegildo P.S."/>
            <person name="Santos S.A."/>
            <person name="Guimaraes L.M.S."/>
            <person name="Vidigal P.M.P."/>
            <person name="Pereira I.C."/>
            <person name="Badel J.L."/>
            <person name="Alfenas-Zerbini P."/>
            <person name="Ferreira M.A.S.V."/>
            <person name="Alfenas A.C."/>
        </authorList>
    </citation>
    <scope>NUCLEOTIDE SEQUENCE [LARGE SCALE GENOMIC DNA]</scope>
    <source>
        <strain evidence="2 3">IBSBF 435</strain>
    </source>
</reference>
<sequence length="63" mass="7026">MSTIKRDRSPKGAGKSPIFSVRLTPEFKEQLDEASDRSGVSLGNWLKELARAELRRQGIEPKG</sequence>
<dbReference type="RefSeq" id="WP_124234404.1">
    <property type="nucleotide sequence ID" value="NZ_RHHM01000016.1"/>
</dbReference>
<dbReference type="GO" id="GO:0006355">
    <property type="term" value="P:regulation of DNA-templated transcription"/>
    <property type="evidence" value="ECO:0007669"/>
    <property type="project" value="InterPro"/>
</dbReference>
<feature type="region of interest" description="Disordered" evidence="1">
    <location>
        <begin position="1"/>
        <end position="21"/>
    </location>
</feature>
<comment type="caution">
    <text evidence="2">The sequence shown here is derived from an EMBL/GenBank/DDBJ whole genome shotgun (WGS) entry which is preliminary data.</text>
</comment>
<dbReference type="SUPFAM" id="SSF47598">
    <property type="entry name" value="Ribbon-helix-helix"/>
    <property type="match status" value="1"/>
</dbReference>